<gene>
    <name evidence="2" type="ORF">E2C01_070382</name>
</gene>
<organism evidence="2 3">
    <name type="scientific">Portunus trituberculatus</name>
    <name type="common">Swimming crab</name>
    <name type="synonym">Neptunus trituberculatus</name>
    <dbReference type="NCBI Taxonomy" id="210409"/>
    <lineage>
        <taxon>Eukaryota</taxon>
        <taxon>Metazoa</taxon>
        <taxon>Ecdysozoa</taxon>
        <taxon>Arthropoda</taxon>
        <taxon>Crustacea</taxon>
        <taxon>Multicrustacea</taxon>
        <taxon>Malacostraca</taxon>
        <taxon>Eumalacostraca</taxon>
        <taxon>Eucarida</taxon>
        <taxon>Decapoda</taxon>
        <taxon>Pleocyemata</taxon>
        <taxon>Brachyura</taxon>
        <taxon>Eubrachyura</taxon>
        <taxon>Portunoidea</taxon>
        <taxon>Portunidae</taxon>
        <taxon>Portuninae</taxon>
        <taxon>Portunus</taxon>
    </lineage>
</organism>
<reference evidence="2 3" key="1">
    <citation type="submission" date="2019-05" db="EMBL/GenBank/DDBJ databases">
        <title>Another draft genome of Portunus trituberculatus and its Hox gene families provides insights of decapod evolution.</title>
        <authorList>
            <person name="Jeong J.-H."/>
            <person name="Song I."/>
            <person name="Kim S."/>
            <person name="Choi T."/>
            <person name="Kim D."/>
            <person name="Ryu S."/>
            <person name="Kim W."/>
        </authorList>
    </citation>
    <scope>NUCLEOTIDE SEQUENCE [LARGE SCALE GENOMIC DNA]</scope>
    <source>
        <tissue evidence="2">Muscle</tissue>
    </source>
</reference>
<proteinExistence type="predicted"/>
<evidence type="ECO:0000313" key="3">
    <source>
        <dbReference type="Proteomes" id="UP000324222"/>
    </source>
</evidence>
<keyword evidence="1" id="KW-0732">Signal</keyword>
<comment type="caution">
    <text evidence="2">The sequence shown here is derived from an EMBL/GenBank/DDBJ whole genome shotgun (WGS) entry which is preliminary data.</text>
</comment>
<feature type="chain" id="PRO_5022865054" evidence="1">
    <location>
        <begin position="33"/>
        <end position="76"/>
    </location>
</feature>
<protein>
    <submittedName>
        <fullName evidence="2">Uncharacterized protein</fullName>
    </submittedName>
</protein>
<name>A0A5B7HX56_PORTR</name>
<evidence type="ECO:0000313" key="2">
    <source>
        <dbReference type="EMBL" id="MPC75982.1"/>
    </source>
</evidence>
<feature type="signal peptide" evidence="1">
    <location>
        <begin position="1"/>
        <end position="32"/>
    </location>
</feature>
<dbReference type="Proteomes" id="UP000324222">
    <property type="component" value="Unassembled WGS sequence"/>
</dbReference>
<evidence type="ECO:0000256" key="1">
    <source>
        <dbReference type="SAM" id="SignalP"/>
    </source>
</evidence>
<keyword evidence="3" id="KW-1185">Reference proteome</keyword>
<dbReference type="EMBL" id="VSRR010042312">
    <property type="protein sequence ID" value="MPC75982.1"/>
    <property type="molecule type" value="Genomic_DNA"/>
</dbReference>
<dbReference type="AlphaFoldDB" id="A0A5B7HX56"/>
<sequence length="76" mass="8818">MRGRTRTHQHRTPEVLKFILQVGLCCVSVALLQVQSLTQDGDCPWVTTNVRKRGFTESASPFYYYYYSSWLLVLSD</sequence>
<accession>A0A5B7HX56</accession>